<sequence length="101" mass="11067">MAPDYCCIEGVGKILLNIGIRSFGLVAVILALTPEELLAASERIGGLLLVELAKSLNWVAEGEFEDMEEPIIYKVLIKADFYEVTFIKVPVCVPGRILICV</sequence>
<reference evidence="1 2" key="1">
    <citation type="journal article" date="2021" name="Microorganisms">
        <title>Genome Evolution of Filamentous Cyanobacterium Nostoc Species: From Facultative Symbiosis to Free Living.</title>
        <authorList>
            <person name="Huo D."/>
            <person name="Li H."/>
            <person name="Cai F."/>
            <person name="Guo X."/>
            <person name="Qiao Z."/>
            <person name="Wang W."/>
            <person name="Yu G."/>
            <person name="Li R."/>
        </authorList>
    </citation>
    <scope>NUCLEOTIDE SEQUENCE [LARGE SCALE GENOMIC DNA]</scope>
    <source>
        <strain evidence="1 2">CHAB 5714</strain>
    </source>
</reference>
<organism evidence="1 2">
    <name type="scientific">Nostoc favosum CHAB5714</name>
    <dbReference type="NCBI Taxonomy" id="2780399"/>
    <lineage>
        <taxon>Bacteria</taxon>
        <taxon>Bacillati</taxon>
        <taxon>Cyanobacteriota</taxon>
        <taxon>Cyanophyceae</taxon>
        <taxon>Nostocales</taxon>
        <taxon>Nostocaceae</taxon>
        <taxon>Nostoc</taxon>
        <taxon>Nostoc favosum</taxon>
    </lineage>
</organism>
<dbReference type="EMBL" id="JAIVFQ010000001">
    <property type="protein sequence ID" value="MCC5597957.1"/>
    <property type="molecule type" value="Genomic_DNA"/>
</dbReference>
<protein>
    <submittedName>
        <fullName evidence="1">Uncharacterized protein</fullName>
    </submittedName>
</protein>
<name>A0ABS8I134_9NOSO</name>
<gene>
    <name evidence="1" type="ORF">LC586_01550</name>
</gene>
<comment type="caution">
    <text evidence="1">The sequence shown here is derived from an EMBL/GenBank/DDBJ whole genome shotgun (WGS) entry which is preliminary data.</text>
</comment>
<dbReference type="RefSeq" id="WP_229482622.1">
    <property type="nucleotide sequence ID" value="NZ_JAIVFQ010000001.1"/>
</dbReference>
<evidence type="ECO:0000313" key="1">
    <source>
        <dbReference type="EMBL" id="MCC5597957.1"/>
    </source>
</evidence>
<accession>A0ABS8I134</accession>
<dbReference type="Proteomes" id="UP001199525">
    <property type="component" value="Unassembled WGS sequence"/>
</dbReference>
<proteinExistence type="predicted"/>
<evidence type="ECO:0000313" key="2">
    <source>
        <dbReference type="Proteomes" id="UP001199525"/>
    </source>
</evidence>
<keyword evidence="2" id="KW-1185">Reference proteome</keyword>